<dbReference type="Proteomes" id="UP000295794">
    <property type="component" value="Unassembled WGS sequence"/>
</dbReference>
<name>A0A377Q401_9NEIS</name>
<dbReference type="GO" id="GO:0003677">
    <property type="term" value="F:DNA binding"/>
    <property type="evidence" value="ECO:0007669"/>
    <property type="project" value="UniProtKB-KW"/>
</dbReference>
<evidence type="ECO:0000256" key="1">
    <source>
        <dbReference type="ARBA" id="ARBA00004328"/>
    </source>
</evidence>
<comment type="subcellular location">
    <subcellularLocation>
        <location evidence="1">Virion</location>
    </subcellularLocation>
</comment>
<evidence type="ECO:0000256" key="6">
    <source>
        <dbReference type="ARBA" id="ARBA00022921"/>
    </source>
</evidence>
<dbReference type="SMART" id="SM00411">
    <property type="entry name" value="BHL"/>
    <property type="match status" value="1"/>
</dbReference>
<dbReference type="EMBL" id="SMBT01000021">
    <property type="protein sequence ID" value="TCU81486.1"/>
    <property type="molecule type" value="Genomic_DNA"/>
</dbReference>
<comment type="function">
    <text evidence="10">DNA-binding protein that plays a critical role in nucleoid compaction, genome replication and DNA replication and transcription. Binds to both ssDNA and dsDNA with a binding site covering about 15 nucleotides. Displays DNA-supercoiling activity only when associated with the viral DNA topoisomerase 2.</text>
</comment>
<keyword evidence="5" id="KW-0235">DNA replication</keyword>
<reference evidence="13 15" key="2">
    <citation type="submission" date="2019-03" db="EMBL/GenBank/DDBJ databases">
        <title>Genomic Encyclopedia of Type Strains, Phase IV (KMG-IV): sequencing the most valuable type-strain genomes for metagenomic binning, comparative biology and taxonomic classification.</title>
        <authorList>
            <person name="Goeker M."/>
        </authorList>
    </citation>
    <scope>NUCLEOTIDE SEQUENCE [LARGE SCALE GENOMIC DNA]</scope>
    <source>
        <strain evidence="13 15">DSM 3764</strain>
    </source>
</reference>
<evidence type="ECO:0000256" key="3">
    <source>
        <dbReference type="ARBA" id="ARBA00011738"/>
    </source>
</evidence>
<dbReference type="OrthoDB" id="9799835at2"/>
<dbReference type="PANTHER" id="PTHR33175">
    <property type="entry name" value="DNA-BINDING PROTEIN HU"/>
    <property type="match status" value="1"/>
</dbReference>
<comment type="subunit">
    <text evidence="3">Homodimer.</text>
</comment>
<evidence type="ECO:0000256" key="4">
    <source>
        <dbReference type="ARBA" id="ARBA00016145"/>
    </source>
</evidence>
<proteinExistence type="inferred from homology"/>
<dbReference type="Gene3D" id="4.10.520.10">
    <property type="entry name" value="IHF-like DNA-binding proteins"/>
    <property type="match status" value="1"/>
</dbReference>
<sequence>MNKRELIEAVLRVAEYEIPGISKKAVEATLEALGDVTGATLKGGGEVTLPGIGKLAVKHRDARVGRNPRTGEPVQIPAKKALKYTPLKAIKDAVA</sequence>
<evidence type="ECO:0000313" key="12">
    <source>
        <dbReference type="EMBL" id="STQ89944.1"/>
    </source>
</evidence>
<evidence type="ECO:0000256" key="7">
    <source>
        <dbReference type="ARBA" id="ARBA00023125"/>
    </source>
</evidence>
<dbReference type="GO" id="GO:0030527">
    <property type="term" value="F:structural constituent of chromatin"/>
    <property type="evidence" value="ECO:0007669"/>
    <property type="project" value="InterPro"/>
</dbReference>
<reference evidence="12 14" key="1">
    <citation type="submission" date="2018-06" db="EMBL/GenBank/DDBJ databases">
        <authorList>
            <consortium name="Pathogen Informatics"/>
            <person name="Doyle S."/>
        </authorList>
    </citation>
    <scope>NUCLEOTIDE SEQUENCE [LARGE SCALE GENOMIC DNA]</scope>
    <source>
        <strain evidence="12 14">NCTC11159</strain>
    </source>
</reference>
<evidence type="ECO:0000256" key="8">
    <source>
        <dbReference type="ARBA" id="ARBA00033120"/>
    </source>
</evidence>
<comment type="similarity">
    <text evidence="2 11">Belongs to the bacterial histone-like protein family.</text>
</comment>
<dbReference type="PANTHER" id="PTHR33175:SF13">
    <property type="entry name" value="HISTONE-LIKE PROTEIN"/>
    <property type="match status" value="1"/>
</dbReference>
<protein>
    <recommendedName>
        <fullName evidence="4">Viral histone-like protein</fullName>
    </recommendedName>
    <alternativeName>
        <fullName evidence="9">DNA-binding protein pA104R</fullName>
    </alternativeName>
    <alternativeName>
        <fullName evidence="8">pA104R</fullName>
    </alternativeName>
</protein>
<dbReference type="PRINTS" id="PR01727">
    <property type="entry name" value="DNABINDINGHU"/>
</dbReference>
<evidence type="ECO:0000256" key="5">
    <source>
        <dbReference type="ARBA" id="ARBA00022705"/>
    </source>
</evidence>
<organism evidence="12 14">
    <name type="scientific">Iodobacter fluviatilis</name>
    <dbReference type="NCBI Taxonomy" id="537"/>
    <lineage>
        <taxon>Bacteria</taxon>
        <taxon>Pseudomonadati</taxon>
        <taxon>Pseudomonadota</taxon>
        <taxon>Betaproteobacteria</taxon>
        <taxon>Neisseriales</taxon>
        <taxon>Chitinibacteraceae</taxon>
        <taxon>Iodobacter</taxon>
    </lineage>
</organism>
<dbReference type="Pfam" id="PF00216">
    <property type="entry name" value="Bac_DNA_binding"/>
    <property type="match status" value="1"/>
</dbReference>
<dbReference type="EMBL" id="UGHR01000001">
    <property type="protein sequence ID" value="STQ89944.1"/>
    <property type="molecule type" value="Genomic_DNA"/>
</dbReference>
<evidence type="ECO:0000256" key="11">
    <source>
        <dbReference type="RuleBase" id="RU003939"/>
    </source>
</evidence>
<evidence type="ECO:0000256" key="2">
    <source>
        <dbReference type="ARBA" id="ARBA00010529"/>
    </source>
</evidence>
<dbReference type="CDD" id="cd13831">
    <property type="entry name" value="HU"/>
    <property type="match status" value="1"/>
</dbReference>
<dbReference type="InterPro" id="IPR010992">
    <property type="entry name" value="IHF-like_DNA-bd_dom_sf"/>
</dbReference>
<dbReference type="GO" id="GO:0005829">
    <property type="term" value="C:cytosol"/>
    <property type="evidence" value="ECO:0007669"/>
    <property type="project" value="TreeGrafter"/>
</dbReference>
<gene>
    <name evidence="13" type="ORF">EV682_1211</name>
    <name evidence="12" type="ORF">NCTC11159_00995</name>
</gene>
<dbReference type="RefSeq" id="WP_115226339.1">
    <property type="nucleotide sequence ID" value="NZ_CAWOLO010000021.1"/>
</dbReference>
<evidence type="ECO:0000256" key="10">
    <source>
        <dbReference type="ARBA" id="ARBA00046140"/>
    </source>
</evidence>
<evidence type="ECO:0000256" key="9">
    <source>
        <dbReference type="ARBA" id="ARBA00033227"/>
    </source>
</evidence>
<dbReference type="SUPFAM" id="SSF47729">
    <property type="entry name" value="IHF-like DNA-binding proteins"/>
    <property type="match status" value="1"/>
</dbReference>
<evidence type="ECO:0000313" key="15">
    <source>
        <dbReference type="Proteomes" id="UP000295794"/>
    </source>
</evidence>
<dbReference type="AlphaFoldDB" id="A0A377Q401"/>
<dbReference type="GO" id="GO:0006260">
    <property type="term" value="P:DNA replication"/>
    <property type="evidence" value="ECO:0007669"/>
    <property type="project" value="UniProtKB-KW"/>
</dbReference>
<keyword evidence="6" id="KW-0426">Late protein</keyword>
<accession>A0A377Q401</accession>
<evidence type="ECO:0000313" key="14">
    <source>
        <dbReference type="Proteomes" id="UP000255108"/>
    </source>
</evidence>
<keyword evidence="7 13" id="KW-0238">DNA-binding</keyword>
<keyword evidence="15" id="KW-1185">Reference proteome</keyword>
<dbReference type="Proteomes" id="UP000255108">
    <property type="component" value="Unassembled WGS sequence"/>
</dbReference>
<dbReference type="InterPro" id="IPR000119">
    <property type="entry name" value="Hist_DNA-bd"/>
</dbReference>
<evidence type="ECO:0000313" key="13">
    <source>
        <dbReference type="EMBL" id="TCU81486.1"/>
    </source>
</evidence>